<gene>
    <name evidence="2" type="ORF">MLAC_15710</name>
</gene>
<evidence type="ECO:0000313" key="2">
    <source>
        <dbReference type="EMBL" id="BBX96277.1"/>
    </source>
</evidence>
<dbReference type="InterPro" id="IPR043796">
    <property type="entry name" value="ESX-1_EspA/EspE-like"/>
</dbReference>
<feature type="region of interest" description="Disordered" evidence="1">
    <location>
        <begin position="301"/>
        <end position="371"/>
    </location>
</feature>
<name>A0A1X1Y6T2_9MYCO</name>
<dbReference type="EMBL" id="AP022581">
    <property type="protein sequence ID" value="BBX96277.1"/>
    <property type="molecule type" value="Genomic_DNA"/>
</dbReference>
<dbReference type="Proteomes" id="UP000466396">
    <property type="component" value="Chromosome"/>
</dbReference>
<evidence type="ECO:0000313" key="3">
    <source>
        <dbReference type="Proteomes" id="UP000466396"/>
    </source>
</evidence>
<evidence type="ECO:0000256" key="1">
    <source>
        <dbReference type="SAM" id="MobiDB-lite"/>
    </source>
</evidence>
<organism evidence="2 3">
    <name type="scientific">Mycobacterium lacus</name>
    <dbReference type="NCBI Taxonomy" id="169765"/>
    <lineage>
        <taxon>Bacteria</taxon>
        <taxon>Bacillati</taxon>
        <taxon>Actinomycetota</taxon>
        <taxon>Actinomycetes</taxon>
        <taxon>Mycobacteriales</taxon>
        <taxon>Mycobacteriaceae</taxon>
        <taxon>Mycobacterium</taxon>
    </lineage>
</organism>
<dbReference type="Pfam" id="PF18879">
    <property type="entry name" value="EspA_EspE"/>
    <property type="match status" value="1"/>
</dbReference>
<protein>
    <submittedName>
        <fullName evidence="2">Uncharacterized protein</fullName>
    </submittedName>
</protein>
<dbReference type="STRING" id="169765.AWC15_21055"/>
<keyword evidence="3" id="KW-1185">Reference proteome</keyword>
<reference evidence="2 3" key="1">
    <citation type="journal article" date="2019" name="Emerg. Microbes Infect.">
        <title>Comprehensive subspecies identification of 175 nontuberculous mycobacteria species based on 7547 genomic profiles.</title>
        <authorList>
            <person name="Matsumoto Y."/>
            <person name="Kinjo T."/>
            <person name="Motooka D."/>
            <person name="Nabeya D."/>
            <person name="Jung N."/>
            <person name="Uechi K."/>
            <person name="Horii T."/>
            <person name="Iida T."/>
            <person name="Fujita J."/>
            <person name="Nakamura S."/>
        </authorList>
    </citation>
    <scope>NUCLEOTIDE SEQUENCE [LARGE SCALE GENOMIC DNA]</scope>
    <source>
        <strain evidence="2 3">JCM 15657</strain>
    </source>
</reference>
<dbReference type="KEGG" id="mlj:MLAC_15710"/>
<accession>A0A1X1Y6T2</accession>
<feature type="compositionally biased region" description="Polar residues" evidence="1">
    <location>
        <begin position="301"/>
        <end position="320"/>
    </location>
</feature>
<proteinExistence type="predicted"/>
<dbReference type="AlphaFoldDB" id="A0A1X1Y6T2"/>
<sequence>MGDRAWIIDSAIDTIDGFEALLGLGIPISGDLFHNSSSRFTQIAEEQGSAAPGDNWMGTAAEKYSNRNELQHLREEIMADLDYITGTLVTEQADAVKKTRDVLSFGKNILEKVRPVAVVLSYIPLVGREISAVFQLAITTPVMAMVMGALAYLALKTAEDAAKLLAALWKLVELLEALIETEVIDFFSDIEYDIKEFLSKLETDLYSAWSEIAGLFSSSGSGLGGLSFLSSLTSLSRSGGSAGSAVAPDLTHLSGLASLSDPAHLGSGAGFPAMGNVSSSMSQMRALSAGVGSVGNVGQTGQFPELASSQAPAQTQSGGLSSPGALPHSAARRSREDGRNGAASGAVDADRAPVDAPAVTREKAQKQPISI</sequence>